<evidence type="ECO:0000313" key="1">
    <source>
        <dbReference type="EMBL" id="MPV86384.1"/>
    </source>
</evidence>
<gene>
    <name evidence="1" type="ORF">GCU85_06525</name>
</gene>
<dbReference type="EMBL" id="WHNW01000007">
    <property type="protein sequence ID" value="MPV86384.1"/>
    <property type="molecule type" value="Genomic_DNA"/>
</dbReference>
<name>A0A6N7EUC8_9GAMM</name>
<organism evidence="1 2">
    <name type="scientific">Ostreibacterium oceani</name>
    <dbReference type="NCBI Taxonomy" id="2654998"/>
    <lineage>
        <taxon>Bacteria</taxon>
        <taxon>Pseudomonadati</taxon>
        <taxon>Pseudomonadota</taxon>
        <taxon>Gammaproteobacteria</taxon>
        <taxon>Cardiobacteriales</taxon>
        <taxon>Ostreibacteriaceae</taxon>
        <taxon>Ostreibacterium</taxon>
    </lineage>
</organism>
<dbReference type="InParanoid" id="A0A6N7EUC8"/>
<dbReference type="Pfam" id="PF06945">
    <property type="entry name" value="DUF1289"/>
    <property type="match status" value="1"/>
</dbReference>
<comment type="caution">
    <text evidence="1">The sequence shown here is derived from an EMBL/GenBank/DDBJ whole genome shotgun (WGS) entry which is preliminary data.</text>
</comment>
<accession>A0A6N7EUC8</accession>
<evidence type="ECO:0000313" key="2">
    <source>
        <dbReference type="Proteomes" id="UP000471298"/>
    </source>
</evidence>
<reference evidence="1 2" key="1">
    <citation type="submission" date="2019-10" db="EMBL/GenBank/DDBJ databases">
        <title>Cardiobacteriales fam. a chemoheterotrophic member of the order Cardiobacteriales, and proposal of Cardiobacteriales fam. nov.</title>
        <authorList>
            <person name="Wang C."/>
        </authorList>
    </citation>
    <scope>NUCLEOTIDE SEQUENCE [LARGE SCALE GENOMIC DNA]</scope>
    <source>
        <strain evidence="1 2">ML27</strain>
    </source>
</reference>
<proteinExistence type="predicted"/>
<sequence>MKRNQSPCIDLCVFSGPKGWCLGCGRTREECQKWRGMKPYAKNSLLKELTARMRKIKEQQQDTPKG</sequence>
<dbReference type="Proteomes" id="UP000471298">
    <property type="component" value="Unassembled WGS sequence"/>
</dbReference>
<dbReference type="RefSeq" id="WP_152810385.1">
    <property type="nucleotide sequence ID" value="NZ_WHNW01000007.1"/>
</dbReference>
<dbReference type="AlphaFoldDB" id="A0A6N7EUC8"/>
<dbReference type="InterPro" id="IPR010710">
    <property type="entry name" value="DUF1289"/>
</dbReference>
<keyword evidence="2" id="KW-1185">Reference proteome</keyword>
<protein>
    <submittedName>
        <fullName evidence="1">DUF1289 domain-containing protein</fullName>
    </submittedName>
</protein>